<sequence length="185" mass="21011">MISFRLSNVEYVKDVTMIHPITDSARQHDSNRGSTEDLGQLKLTIDGETRAFDEFMDEYVKCYYPDVETKSYRVPPIHFNIQSFKKPADYVKEKPLIQSAGHESDEGVPPLCEWDFMPHRASYKWHADKSAVGESTTEKTWNPTSAPAVGPSSPSQHKVNSSHNEHTFEKHQPKGDESETSTLEP</sequence>
<feature type="compositionally biased region" description="Basic and acidic residues" evidence="1">
    <location>
        <begin position="163"/>
        <end position="177"/>
    </location>
</feature>
<gene>
    <name evidence="2" type="ORF">GSLYS_00006530001</name>
</gene>
<evidence type="ECO:0000313" key="3">
    <source>
        <dbReference type="Proteomes" id="UP001497497"/>
    </source>
</evidence>
<evidence type="ECO:0000256" key="1">
    <source>
        <dbReference type="SAM" id="MobiDB-lite"/>
    </source>
</evidence>
<dbReference type="AlphaFoldDB" id="A0AAV2HGL9"/>
<feature type="region of interest" description="Disordered" evidence="1">
    <location>
        <begin position="131"/>
        <end position="185"/>
    </location>
</feature>
<keyword evidence="3" id="KW-1185">Reference proteome</keyword>
<protein>
    <submittedName>
        <fullName evidence="2">Uncharacterized protein</fullName>
    </submittedName>
</protein>
<comment type="caution">
    <text evidence="2">The sequence shown here is derived from an EMBL/GenBank/DDBJ whole genome shotgun (WGS) entry which is preliminary data.</text>
</comment>
<name>A0AAV2HGL9_LYMST</name>
<feature type="compositionally biased region" description="Polar residues" evidence="1">
    <location>
        <begin position="152"/>
        <end position="162"/>
    </location>
</feature>
<feature type="non-terminal residue" evidence="2">
    <location>
        <position position="185"/>
    </location>
</feature>
<proteinExistence type="predicted"/>
<feature type="compositionally biased region" description="Polar residues" evidence="1">
    <location>
        <begin position="133"/>
        <end position="145"/>
    </location>
</feature>
<dbReference type="Proteomes" id="UP001497497">
    <property type="component" value="Unassembled WGS sequence"/>
</dbReference>
<reference evidence="2 3" key="1">
    <citation type="submission" date="2024-04" db="EMBL/GenBank/DDBJ databases">
        <authorList>
            <consortium name="Genoscope - CEA"/>
            <person name="William W."/>
        </authorList>
    </citation>
    <scope>NUCLEOTIDE SEQUENCE [LARGE SCALE GENOMIC DNA]</scope>
</reference>
<dbReference type="EMBL" id="CAXITT010000117">
    <property type="protein sequence ID" value="CAL1532451.1"/>
    <property type="molecule type" value="Genomic_DNA"/>
</dbReference>
<organism evidence="2 3">
    <name type="scientific">Lymnaea stagnalis</name>
    <name type="common">Great pond snail</name>
    <name type="synonym">Helix stagnalis</name>
    <dbReference type="NCBI Taxonomy" id="6523"/>
    <lineage>
        <taxon>Eukaryota</taxon>
        <taxon>Metazoa</taxon>
        <taxon>Spiralia</taxon>
        <taxon>Lophotrochozoa</taxon>
        <taxon>Mollusca</taxon>
        <taxon>Gastropoda</taxon>
        <taxon>Heterobranchia</taxon>
        <taxon>Euthyneura</taxon>
        <taxon>Panpulmonata</taxon>
        <taxon>Hygrophila</taxon>
        <taxon>Lymnaeoidea</taxon>
        <taxon>Lymnaeidae</taxon>
        <taxon>Lymnaea</taxon>
    </lineage>
</organism>
<accession>A0AAV2HGL9</accession>
<evidence type="ECO:0000313" key="2">
    <source>
        <dbReference type="EMBL" id="CAL1532451.1"/>
    </source>
</evidence>